<dbReference type="InterPro" id="IPR024645">
    <property type="entry name" value="Mitochondr_Som1"/>
</dbReference>
<protein>
    <submittedName>
        <fullName evidence="1">Uncharacterized protein</fullName>
    </submittedName>
</protein>
<organism evidence="1 2">
    <name type="scientific">Cryptococcus neoformans Tu259-1</name>
    <dbReference type="NCBI Taxonomy" id="1230072"/>
    <lineage>
        <taxon>Eukaryota</taxon>
        <taxon>Fungi</taxon>
        <taxon>Dikarya</taxon>
        <taxon>Basidiomycota</taxon>
        <taxon>Agaricomycotina</taxon>
        <taxon>Tremellomycetes</taxon>
        <taxon>Tremellales</taxon>
        <taxon>Cryptococcaceae</taxon>
        <taxon>Cryptococcus</taxon>
        <taxon>Cryptococcus neoformans species complex</taxon>
    </lineage>
</organism>
<gene>
    <name evidence="1" type="ORF">C361_03163</name>
</gene>
<sequence>MSIQEPEFPEPPCKLFAITQYQCSPESGRVTCWPLERIFRQCGENKPVIEVTNRILRDRSGSNNDEIVVDPVFIKNPPKAKGWGDLRGINLLSRCLQYACSVPVLQRLLLRLHLQRPCDSNIGRWLGLTLLLLLHNHNHKSGV</sequence>
<proteinExistence type="predicted"/>
<evidence type="ECO:0000313" key="1">
    <source>
        <dbReference type="EMBL" id="OXG22500.1"/>
    </source>
</evidence>
<evidence type="ECO:0000313" key="2">
    <source>
        <dbReference type="Proteomes" id="UP000199727"/>
    </source>
</evidence>
<name>A0A854QFR3_CRYNE</name>
<dbReference type="Pfam" id="PF11093">
    <property type="entry name" value="Mitochondr_Som1"/>
    <property type="match status" value="1"/>
</dbReference>
<comment type="caution">
    <text evidence="1">The sequence shown here is derived from an EMBL/GenBank/DDBJ whole genome shotgun (WGS) entry which is preliminary data.</text>
</comment>
<dbReference type="GO" id="GO:0042720">
    <property type="term" value="C:mitochondrial inner membrane peptidase complex"/>
    <property type="evidence" value="ECO:0007669"/>
    <property type="project" value="InterPro"/>
</dbReference>
<accession>A0A854QFR3</accession>
<dbReference type="EMBL" id="AMKT01000040">
    <property type="protein sequence ID" value="OXG22500.1"/>
    <property type="molecule type" value="Genomic_DNA"/>
</dbReference>
<dbReference type="AlphaFoldDB" id="A0A854QFR3"/>
<reference evidence="1 2" key="1">
    <citation type="submission" date="2017-06" db="EMBL/GenBank/DDBJ databases">
        <title>Global population genomics of the pathogenic fungus Cryptococcus neoformans var. grubii.</title>
        <authorList>
            <person name="Cuomo C."/>
            <person name="Litvintseva A."/>
            <person name="Chen Y."/>
            <person name="Young S."/>
            <person name="Zeng Q."/>
            <person name="Chapman S."/>
            <person name="Gujja S."/>
            <person name="Saif S."/>
            <person name="Birren B."/>
        </authorList>
    </citation>
    <scope>NUCLEOTIDE SEQUENCE [LARGE SCALE GENOMIC DNA]</scope>
    <source>
        <strain evidence="1 2">Tu259-1</strain>
    </source>
</reference>
<dbReference type="Proteomes" id="UP000199727">
    <property type="component" value="Unassembled WGS sequence"/>
</dbReference>